<dbReference type="InterPro" id="IPR032675">
    <property type="entry name" value="LRR_dom_sf"/>
</dbReference>
<evidence type="ECO:0000256" key="4">
    <source>
        <dbReference type="ARBA" id="ARBA00022840"/>
    </source>
</evidence>
<feature type="domain" description="Disease resistance protein winged helix" evidence="7">
    <location>
        <begin position="428"/>
        <end position="502"/>
    </location>
</feature>
<feature type="domain" description="NB-ARC" evidence="5">
    <location>
        <begin position="170"/>
        <end position="340"/>
    </location>
</feature>
<feature type="domain" description="Disease resistance R13L4/SHOC-2-like LRR" evidence="8">
    <location>
        <begin position="567"/>
        <end position="844"/>
    </location>
</feature>
<dbReference type="Gene3D" id="1.10.10.10">
    <property type="entry name" value="Winged helix-like DNA-binding domain superfamily/Winged helix DNA-binding domain"/>
    <property type="match status" value="1"/>
</dbReference>
<dbReference type="InterPro" id="IPR055414">
    <property type="entry name" value="LRR_R13L4/SHOC2-like"/>
</dbReference>
<dbReference type="Pfam" id="PF23598">
    <property type="entry name" value="LRR_14"/>
    <property type="match status" value="1"/>
</dbReference>
<dbReference type="Gene3D" id="1.10.8.430">
    <property type="entry name" value="Helical domain of apoptotic protease-activating factors"/>
    <property type="match status" value="1"/>
</dbReference>
<dbReference type="SUPFAM" id="SSF52540">
    <property type="entry name" value="P-loop containing nucleoside triphosphate hydrolases"/>
    <property type="match status" value="1"/>
</dbReference>
<keyword evidence="1" id="KW-0677">Repeat</keyword>
<dbReference type="PANTHER" id="PTHR36766:SF40">
    <property type="entry name" value="DISEASE RESISTANCE PROTEIN RGA3"/>
    <property type="match status" value="1"/>
</dbReference>
<dbReference type="SUPFAM" id="SSF52058">
    <property type="entry name" value="L domain-like"/>
    <property type="match status" value="2"/>
</dbReference>
<evidence type="ECO:0000259" key="5">
    <source>
        <dbReference type="Pfam" id="PF00931"/>
    </source>
</evidence>
<dbReference type="InterPro" id="IPR027417">
    <property type="entry name" value="P-loop_NTPase"/>
</dbReference>
<dbReference type="Pfam" id="PF13306">
    <property type="entry name" value="LRR_5"/>
    <property type="match status" value="1"/>
</dbReference>
<gene>
    <name evidence="9" type="ORF">Sjap_008156</name>
</gene>
<evidence type="ECO:0000259" key="7">
    <source>
        <dbReference type="Pfam" id="PF23559"/>
    </source>
</evidence>
<dbReference type="GO" id="GO:0006952">
    <property type="term" value="P:defense response"/>
    <property type="evidence" value="ECO:0007669"/>
    <property type="project" value="UniProtKB-KW"/>
</dbReference>
<dbReference type="GO" id="GO:0051707">
    <property type="term" value="P:response to other organism"/>
    <property type="evidence" value="ECO:0007669"/>
    <property type="project" value="UniProtKB-ARBA"/>
</dbReference>
<dbReference type="Gene3D" id="1.20.5.4130">
    <property type="match status" value="1"/>
</dbReference>
<evidence type="ECO:0000256" key="3">
    <source>
        <dbReference type="ARBA" id="ARBA00022821"/>
    </source>
</evidence>
<keyword evidence="3" id="KW-0611">Plant defense</keyword>
<dbReference type="InterPro" id="IPR026906">
    <property type="entry name" value="LRR_5"/>
</dbReference>
<dbReference type="PANTHER" id="PTHR36766">
    <property type="entry name" value="PLANT BROAD-SPECTRUM MILDEW RESISTANCE PROTEIN RPW8"/>
    <property type="match status" value="1"/>
</dbReference>
<evidence type="ECO:0000256" key="2">
    <source>
        <dbReference type="ARBA" id="ARBA00022741"/>
    </source>
</evidence>
<protein>
    <submittedName>
        <fullName evidence="9">Uncharacterized protein</fullName>
    </submittedName>
</protein>
<evidence type="ECO:0000313" key="10">
    <source>
        <dbReference type="Proteomes" id="UP001417504"/>
    </source>
</evidence>
<keyword evidence="2" id="KW-0547">Nucleotide-binding</keyword>
<keyword evidence="4" id="KW-0067">ATP-binding</keyword>
<dbReference type="AlphaFoldDB" id="A0AAP0JP30"/>
<keyword evidence="10" id="KW-1185">Reference proteome</keyword>
<dbReference type="Pfam" id="PF18052">
    <property type="entry name" value="Rx_N"/>
    <property type="match status" value="1"/>
</dbReference>
<proteinExistence type="predicted"/>
<dbReference type="InterPro" id="IPR038005">
    <property type="entry name" value="RX-like_CC"/>
</dbReference>
<sequence length="1269" mass="143762">MAEDLIVHGAEEIVSRLISVAFDEIGLLLCVKRDAQSLQASLNSIHATLQDAEEKQVKEKLIRVWLEELKQVAYDVEDVFDEIAYEQLRRSILINNKGCYYYISSSFITRFALRFQFAHQIKAINLRLADIDSRKTRLTLLNNASSSNPATGIDRETTSFVDYSDVVGREDDKENIVRMLINQEITSVIAIYGLGGLGKTTLAQIAYNDDAVQKHFDLRVWICVSDNFNTTNLFTQILEQIPDTTKPQSSTKQVLENALKEQLMGKKFLLVLDDVWTEQQEKWEDFAPPLKNSGATGSKIIVTCRSHDVALTVRARAEDMYQLKGLRDDECWNIIQRQAFCPGGLMTYSRLEKIGREISKKCKGVPLVAKVLGGLLYSKKETEWLALLRAEIWNLTFEKEENYIIEVLKLSYNSLSPTLKSCFSYCAIFPKDYWISKELLIQLWMAQGFLEAPATQGESTMEDKGNTYLNSLYSKSFFQEAQMDKFEEIKWFKMHDLVQDLAQSICKSECQIVGEGNITREDFSKCRHVSLMSPKKVEALEKAKKLRTFFDLESNSDEELDNEGAFKFKLLRILDLSGFKGCNIPSSSHCKLKHLRYLDLSFTGIESLPRWVTRLYHLQTLKLRGCKKLTELSEDLKNLKKLRHLFIDEYVKWKKMPHSIGELHQLQTLPIFVASEKNAGRGITALKNLNNLGGTLNIHCLCRVKEASLAKGANILSEKRNLRELRLHWDSPWSAGGGDGDELLVLEALRPHANLQRLSIEGFGGVEFPAWVSNGSDLPNLVGMELSRCHHCEHIPSLGGLRGLKWLVIRYMSQVKHFGVSKDGCVGTSSAPPLSYHSMKKLELRSMANLEEWLEGDGVMFPCLEELSIDDCPNLRRAPHSFPLLKSLKLENVGGMGVVSITSSLTSLTFLTIEKCKDLEFLPEGVVSNNSQLHTVLIRDCPKLQAFREEGLASASALAAAADEILPNRFLRKVEIDESDFSSESEGILMIENCRELESIGKGFLSSLVFLESLDVRNCGKLKYIELSQSFTELQILCFHNCGNLTQLPSKEQMLRLTSLNELMIWGCPAISSIDLPTLPSLRQLMVRDCLAISSIDLPTLPSLRQLNITYCEGLQGLQGLQFLTALEDLQLGPFSEELTDFPFALESNNPLILPSLRHLQIHGWDALQSLPNQLQRLTTLKSLYICNFSQLTELPEWLGNLKSLEDLQIFGCKNLRHLPSKEQMHQLIFLKKLYILSCPSLKERCSREWEGDGPEWPKISHIPYLSVL</sequence>
<dbReference type="FunFam" id="1.10.10.10:FF:000322">
    <property type="entry name" value="Probable disease resistance protein At1g63360"/>
    <property type="match status" value="1"/>
</dbReference>
<name>A0AAP0JP30_9MAGN</name>
<accession>A0AAP0JP30</accession>
<dbReference type="EMBL" id="JBBNAE010000003">
    <property type="protein sequence ID" value="KAK9137562.1"/>
    <property type="molecule type" value="Genomic_DNA"/>
</dbReference>
<dbReference type="Pfam" id="PF00931">
    <property type="entry name" value="NB-ARC"/>
    <property type="match status" value="1"/>
</dbReference>
<evidence type="ECO:0000256" key="1">
    <source>
        <dbReference type="ARBA" id="ARBA00022737"/>
    </source>
</evidence>
<dbReference type="GO" id="GO:0043531">
    <property type="term" value="F:ADP binding"/>
    <property type="evidence" value="ECO:0007669"/>
    <property type="project" value="InterPro"/>
</dbReference>
<dbReference type="PRINTS" id="PR00364">
    <property type="entry name" value="DISEASERSIST"/>
</dbReference>
<dbReference type="FunFam" id="3.40.50.300:FF:001091">
    <property type="entry name" value="Probable disease resistance protein At1g61300"/>
    <property type="match status" value="1"/>
</dbReference>
<dbReference type="InterPro" id="IPR058922">
    <property type="entry name" value="WHD_DRP"/>
</dbReference>
<organism evidence="9 10">
    <name type="scientific">Stephania japonica</name>
    <dbReference type="NCBI Taxonomy" id="461633"/>
    <lineage>
        <taxon>Eukaryota</taxon>
        <taxon>Viridiplantae</taxon>
        <taxon>Streptophyta</taxon>
        <taxon>Embryophyta</taxon>
        <taxon>Tracheophyta</taxon>
        <taxon>Spermatophyta</taxon>
        <taxon>Magnoliopsida</taxon>
        <taxon>Ranunculales</taxon>
        <taxon>Menispermaceae</taxon>
        <taxon>Menispermoideae</taxon>
        <taxon>Cissampelideae</taxon>
        <taxon>Stephania</taxon>
    </lineage>
</organism>
<dbReference type="CDD" id="cd14798">
    <property type="entry name" value="RX-CC_like"/>
    <property type="match status" value="1"/>
</dbReference>
<reference evidence="9 10" key="1">
    <citation type="submission" date="2024-01" db="EMBL/GenBank/DDBJ databases">
        <title>Genome assemblies of Stephania.</title>
        <authorList>
            <person name="Yang L."/>
        </authorList>
    </citation>
    <scope>NUCLEOTIDE SEQUENCE [LARGE SCALE GENOMIC DNA]</scope>
    <source>
        <strain evidence="9">QJT</strain>
        <tissue evidence="9">Leaf</tissue>
    </source>
</reference>
<evidence type="ECO:0000259" key="6">
    <source>
        <dbReference type="Pfam" id="PF18052"/>
    </source>
</evidence>
<evidence type="ECO:0000259" key="8">
    <source>
        <dbReference type="Pfam" id="PF23598"/>
    </source>
</evidence>
<dbReference type="InterPro" id="IPR041118">
    <property type="entry name" value="Rx_N"/>
</dbReference>
<comment type="caution">
    <text evidence="9">The sequence shown here is derived from an EMBL/GenBank/DDBJ whole genome shotgun (WGS) entry which is preliminary data.</text>
</comment>
<dbReference type="GO" id="GO:0005524">
    <property type="term" value="F:ATP binding"/>
    <property type="evidence" value="ECO:0007669"/>
    <property type="project" value="UniProtKB-KW"/>
</dbReference>
<dbReference type="Gene3D" id="3.40.50.300">
    <property type="entry name" value="P-loop containing nucleotide triphosphate hydrolases"/>
    <property type="match status" value="1"/>
</dbReference>
<dbReference type="InterPro" id="IPR042197">
    <property type="entry name" value="Apaf_helical"/>
</dbReference>
<dbReference type="InterPro" id="IPR002182">
    <property type="entry name" value="NB-ARC"/>
</dbReference>
<dbReference type="Pfam" id="PF23559">
    <property type="entry name" value="WHD_DRP"/>
    <property type="match status" value="1"/>
</dbReference>
<dbReference type="Proteomes" id="UP001417504">
    <property type="component" value="Unassembled WGS sequence"/>
</dbReference>
<dbReference type="Gene3D" id="3.80.10.10">
    <property type="entry name" value="Ribonuclease Inhibitor"/>
    <property type="match status" value="3"/>
</dbReference>
<dbReference type="InterPro" id="IPR036388">
    <property type="entry name" value="WH-like_DNA-bd_sf"/>
</dbReference>
<feature type="domain" description="Disease resistance N-terminal" evidence="6">
    <location>
        <begin position="13"/>
        <end position="91"/>
    </location>
</feature>
<evidence type="ECO:0000313" key="9">
    <source>
        <dbReference type="EMBL" id="KAK9137562.1"/>
    </source>
</evidence>